<gene>
    <name evidence="3" type="ORF">F2Q68_00011250</name>
    <name evidence="2" type="ORF">F2Q70_00018165</name>
</gene>
<comment type="caution">
    <text evidence="2">The sequence shown here is derived from an EMBL/GenBank/DDBJ whole genome shotgun (WGS) entry which is preliminary data.</text>
</comment>
<dbReference type="EMBL" id="QGKW02000717">
    <property type="protein sequence ID" value="KAF2595908.1"/>
    <property type="molecule type" value="Genomic_DNA"/>
</dbReference>
<evidence type="ECO:0000313" key="3">
    <source>
        <dbReference type="EMBL" id="KAF2595908.1"/>
    </source>
</evidence>
<feature type="region of interest" description="Disordered" evidence="1">
    <location>
        <begin position="46"/>
        <end position="75"/>
    </location>
</feature>
<dbReference type="Proteomes" id="UP000712281">
    <property type="component" value="Unassembled WGS sequence"/>
</dbReference>
<name>A0A8S9HWH9_BRACR</name>
<dbReference type="EMBL" id="QGKY02001250">
    <property type="protein sequence ID" value="KAF2561810.1"/>
    <property type="molecule type" value="Genomic_DNA"/>
</dbReference>
<organism evidence="2">
    <name type="scientific">Brassica cretica</name>
    <name type="common">Mustard</name>
    <dbReference type="NCBI Taxonomy" id="69181"/>
    <lineage>
        <taxon>Eukaryota</taxon>
        <taxon>Viridiplantae</taxon>
        <taxon>Streptophyta</taxon>
        <taxon>Embryophyta</taxon>
        <taxon>Tracheophyta</taxon>
        <taxon>Spermatophyta</taxon>
        <taxon>Magnoliopsida</taxon>
        <taxon>eudicotyledons</taxon>
        <taxon>Gunneridae</taxon>
        <taxon>Pentapetalae</taxon>
        <taxon>rosids</taxon>
        <taxon>malvids</taxon>
        <taxon>Brassicales</taxon>
        <taxon>Brassicaceae</taxon>
        <taxon>Brassiceae</taxon>
        <taxon>Brassica</taxon>
    </lineage>
</organism>
<accession>A0A8S9HWH9</accession>
<protein>
    <submittedName>
        <fullName evidence="2">Uncharacterized protein</fullName>
    </submittedName>
</protein>
<proteinExistence type="predicted"/>
<sequence length="179" mass="20794">MPSSTRCNNDKHLLFLEDLAHLERTIRKDQRSTSLDAAAFTLTDSRTQPSIDIRPSSSTDLHRSTSIDTTPRAAQPVEEAARPRALADYYIFYHIRSLKEISSELTIRGRYEEEAIVRCTSSAVDRYRREASTIENYDRSMYILYHRSRSRREMRDLVPADFKPKASPNYKITLDEFLT</sequence>
<reference evidence="2" key="1">
    <citation type="submission" date="2019-12" db="EMBL/GenBank/DDBJ databases">
        <title>Genome sequencing and annotation of Brassica cretica.</title>
        <authorList>
            <person name="Studholme D.J."/>
            <person name="Sarris P.F."/>
        </authorList>
    </citation>
    <scope>NUCLEOTIDE SEQUENCE</scope>
    <source>
        <strain evidence="3">PFS-001/15</strain>
        <strain evidence="2">PFS-102/07</strain>
        <tissue evidence="2">Leaf</tissue>
    </source>
</reference>
<dbReference type="AlphaFoldDB" id="A0A8S9HWH9"/>
<evidence type="ECO:0000313" key="2">
    <source>
        <dbReference type="EMBL" id="KAF2561810.1"/>
    </source>
</evidence>
<feature type="compositionally biased region" description="Polar residues" evidence="1">
    <location>
        <begin position="46"/>
        <end position="59"/>
    </location>
</feature>
<evidence type="ECO:0000256" key="1">
    <source>
        <dbReference type="SAM" id="MobiDB-lite"/>
    </source>
</evidence>